<dbReference type="InterPro" id="IPR041662">
    <property type="entry name" value="SusD-like_2"/>
</dbReference>
<dbReference type="EMBL" id="QPMM01000007">
    <property type="protein sequence ID" value="RFS21954.1"/>
    <property type="molecule type" value="Genomic_DNA"/>
</dbReference>
<reference evidence="1 2" key="1">
    <citation type="submission" date="2018-07" db="EMBL/GenBank/DDBJ databases">
        <title>Chitinophaga K2CV101002-2 sp. nov., isolated from a monsoon evergreen broad-leaved forest soil.</title>
        <authorList>
            <person name="Lv Y."/>
        </authorList>
    </citation>
    <scope>NUCLEOTIDE SEQUENCE [LARGE SCALE GENOMIC DNA]</scope>
    <source>
        <strain evidence="1 2">GDMCC 1.1288</strain>
    </source>
</reference>
<dbReference type="Proteomes" id="UP000260644">
    <property type="component" value="Unassembled WGS sequence"/>
</dbReference>
<dbReference type="AlphaFoldDB" id="A0A3E1Y971"/>
<keyword evidence="2" id="KW-1185">Reference proteome</keyword>
<proteinExistence type="predicted"/>
<dbReference type="RefSeq" id="WP_116976605.1">
    <property type="nucleotide sequence ID" value="NZ_QPMM01000007.1"/>
</dbReference>
<protein>
    <submittedName>
        <fullName evidence="1">SusD/RagB family nutrient-binding outer membrane lipoprotein</fullName>
    </submittedName>
</protein>
<dbReference type="InterPro" id="IPR011990">
    <property type="entry name" value="TPR-like_helical_dom_sf"/>
</dbReference>
<evidence type="ECO:0000313" key="2">
    <source>
        <dbReference type="Proteomes" id="UP000260644"/>
    </source>
</evidence>
<evidence type="ECO:0000313" key="1">
    <source>
        <dbReference type="EMBL" id="RFS21954.1"/>
    </source>
</evidence>
<organism evidence="1 2">
    <name type="scientific">Chitinophaga silvatica</name>
    <dbReference type="NCBI Taxonomy" id="2282649"/>
    <lineage>
        <taxon>Bacteria</taxon>
        <taxon>Pseudomonadati</taxon>
        <taxon>Bacteroidota</taxon>
        <taxon>Chitinophagia</taxon>
        <taxon>Chitinophagales</taxon>
        <taxon>Chitinophagaceae</taxon>
        <taxon>Chitinophaga</taxon>
    </lineage>
</organism>
<dbReference type="Gene3D" id="1.25.40.390">
    <property type="match status" value="1"/>
</dbReference>
<dbReference type="PROSITE" id="PS51257">
    <property type="entry name" value="PROKAR_LIPOPROTEIN"/>
    <property type="match status" value="1"/>
</dbReference>
<accession>A0A3E1Y971</accession>
<keyword evidence="1" id="KW-0449">Lipoprotein</keyword>
<dbReference type="Pfam" id="PF12771">
    <property type="entry name" value="SusD-like_2"/>
    <property type="match status" value="1"/>
</dbReference>
<comment type="caution">
    <text evidence="1">The sequence shown here is derived from an EMBL/GenBank/DDBJ whole genome shotgun (WGS) entry which is preliminary data.</text>
</comment>
<gene>
    <name evidence="1" type="ORF">DVR12_15005</name>
</gene>
<sequence>MLKFAKYKYALLLGAVLGFSSCDKGFKDMNVNPNASTNPNINYLFTQSLLKGNLVYDRTYFYTSYLTCGNYIQHFTTAKEMAGAGAGDKYAVSDQYQGMYYRYIYTNAILTLQEIINAATKSEDVNKKAAARIWKVLLMQRITDLYGDVPYSDASKGREGSYVPKYDAQADIYLNMLQELEDAIKSFDAGKPTFGAADLFYGGNIDRWKKFGYSLMLRVAMRTTKVTDNKVVAKDWVLKAVAGGVITKDEESAVLKYSNGPQVYNNNPVAFELVNQDYGPDAHGEGNTELGKYSKTFIDFLKNNQDPRLNVVAVVWNNNKPDTSTAIQKGLPSGTDKKAGDFVTYSEPNPATVLNYAAPLLILTNAETNLLLSEAALRGWTGGDKAQLFRDGVSAALRNWSLFGAAGTIDPVRINKYVDDHALNTAGTFDAQMNQIHTQFWVALFLDEQEAYANWRRTGYPVLVPVNYPGNATGGTIPRRLPYSANEQGINATNYKEAVARQGADLLTTRMWWDK</sequence>
<dbReference type="SUPFAM" id="SSF48452">
    <property type="entry name" value="TPR-like"/>
    <property type="match status" value="1"/>
</dbReference>
<dbReference type="OrthoDB" id="9766256at2"/>
<name>A0A3E1Y971_9BACT</name>